<dbReference type="InterPro" id="IPR038377">
    <property type="entry name" value="Na/Glc_symporter_sf"/>
</dbReference>
<evidence type="ECO:0000256" key="10">
    <source>
        <dbReference type="ARBA" id="ARBA00022840"/>
    </source>
</evidence>
<keyword evidence="5" id="KW-0597">Phosphoprotein</keyword>
<dbReference type="InterPro" id="IPR036097">
    <property type="entry name" value="HisK_dim/P_sf"/>
</dbReference>
<feature type="transmembrane region" description="Helical" evidence="15">
    <location>
        <begin position="155"/>
        <end position="174"/>
    </location>
</feature>
<evidence type="ECO:0000313" key="19">
    <source>
        <dbReference type="Proteomes" id="UP000319812"/>
    </source>
</evidence>
<keyword evidence="12" id="KW-0902">Two-component regulatory system</keyword>
<feature type="domain" description="Histidine kinase" evidence="16">
    <location>
        <begin position="762"/>
        <end position="976"/>
    </location>
</feature>
<evidence type="ECO:0000256" key="3">
    <source>
        <dbReference type="ARBA" id="ARBA00006434"/>
    </source>
</evidence>
<dbReference type="PANTHER" id="PTHR43065">
    <property type="entry name" value="SENSOR HISTIDINE KINASE"/>
    <property type="match status" value="1"/>
</dbReference>
<feature type="domain" description="PAS" evidence="17">
    <location>
        <begin position="630"/>
        <end position="674"/>
    </location>
</feature>
<keyword evidence="13 15" id="KW-0472">Membrane</keyword>
<keyword evidence="7 15" id="KW-0812">Transmembrane</keyword>
<dbReference type="EMBL" id="BJOC01000028">
    <property type="protein sequence ID" value="GED23093.1"/>
    <property type="molecule type" value="Genomic_DNA"/>
</dbReference>
<feature type="transmembrane region" description="Helical" evidence="15">
    <location>
        <begin position="42"/>
        <end position="62"/>
    </location>
</feature>
<keyword evidence="9" id="KW-0418">Kinase</keyword>
<dbReference type="GO" id="GO:0000155">
    <property type="term" value="F:phosphorelay sensor kinase activity"/>
    <property type="evidence" value="ECO:0007669"/>
    <property type="project" value="InterPro"/>
</dbReference>
<evidence type="ECO:0000256" key="9">
    <source>
        <dbReference type="ARBA" id="ARBA00022777"/>
    </source>
</evidence>
<dbReference type="EC" id="2.7.13.3" evidence="4"/>
<dbReference type="SUPFAM" id="SSF47384">
    <property type="entry name" value="Homodimeric domain of signal transducing histidine kinase"/>
    <property type="match status" value="1"/>
</dbReference>
<dbReference type="Pfam" id="PF02518">
    <property type="entry name" value="HATPase_c"/>
    <property type="match status" value="1"/>
</dbReference>
<feature type="transmembrane region" description="Helical" evidence="15">
    <location>
        <begin position="114"/>
        <end position="135"/>
    </location>
</feature>
<feature type="transmembrane region" description="Helical" evidence="15">
    <location>
        <begin position="245"/>
        <end position="265"/>
    </location>
</feature>
<reference evidence="18 19" key="1">
    <citation type="submission" date="2019-06" db="EMBL/GenBank/DDBJ databases">
        <title>Whole genome shotgun sequence of Halomonas halmophila NBRC 15537.</title>
        <authorList>
            <person name="Hosoyama A."/>
            <person name="Uohara A."/>
            <person name="Ohji S."/>
            <person name="Ichikawa N."/>
        </authorList>
    </citation>
    <scope>NUCLEOTIDE SEQUENCE [LARGE SCALE GENOMIC DNA]</scope>
    <source>
        <strain evidence="18 19">NBRC 15537</strain>
    </source>
</reference>
<dbReference type="GO" id="GO:0022857">
    <property type="term" value="F:transmembrane transporter activity"/>
    <property type="evidence" value="ECO:0007669"/>
    <property type="project" value="InterPro"/>
</dbReference>
<evidence type="ECO:0000259" key="16">
    <source>
        <dbReference type="PROSITE" id="PS50109"/>
    </source>
</evidence>
<dbReference type="GO" id="GO:0005524">
    <property type="term" value="F:ATP binding"/>
    <property type="evidence" value="ECO:0007669"/>
    <property type="project" value="UniProtKB-KW"/>
</dbReference>
<dbReference type="Gene3D" id="3.30.450.20">
    <property type="entry name" value="PAS domain"/>
    <property type="match status" value="1"/>
</dbReference>
<feature type="coiled-coil region" evidence="14">
    <location>
        <begin position="606"/>
        <end position="633"/>
    </location>
</feature>
<evidence type="ECO:0000256" key="12">
    <source>
        <dbReference type="ARBA" id="ARBA00023012"/>
    </source>
</evidence>
<keyword evidence="6" id="KW-0808">Transferase</keyword>
<evidence type="ECO:0000256" key="4">
    <source>
        <dbReference type="ARBA" id="ARBA00012438"/>
    </source>
</evidence>
<evidence type="ECO:0000256" key="11">
    <source>
        <dbReference type="ARBA" id="ARBA00022989"/>
    </source>
</evidence>
<evidence type="ECO:0000313" key="18">
    <source>
        <dbReference type="EMBL" id="GED23093.1"/>
    </source>
</evidence>
<dbReference type="PANTHER" id="PTHR43065:SF10">
    <property type="entry name" value="PEROXIDE STRESS-ACTIVATED HISTIDINE KINASE MAK3"/>
    <property type="match status" value="1"/>
</dbReference>
<feature type="transmembrane region" description="Helical" evidence="15">
    <location>
        <begin position="186"/>
        <end position="213"/>
    </location>
</feature>
<organism evidence="18 19">
    <name type="scientific">Halomonas halmophila</name>
    <dbReference type="NCBI Taxonomy" id="252"/>
    <lineage>
        <taxon>Bacteria</taxon>
        <taxon>Pseudomonadati</taxon>
        <taxon>Pseudomonadota</taxon>
        <taxon>Gammaproteobacteria</taxon>
        <taxon>Oceanospirillales</taxon>
        <taxon>Halomonadaceae</taxon>
        <taxon>Halomonas</taxon>
    </lineage>
</organism>
<keyword evidence="19" id="KW-1185">Reference proteome</keyword>
<keyword evidence="8" id="KW-0547">Nucleotide-binding</keyword>
<comment type="catalytic activity">
    <reaction evidence="1">
        <text>ATP + protein L-histidine = ADP + protein N-phospho-L-histidine.</text>
        <dbReference type="EC" id="2.7.13.3"/>
    </reaction>
</comment>
<comment type="subcellular location">
    <subcellularLocation>
        <location evidence="2">Membrane</location>
        <topology evidence="2">Multi-pass membrane protein</topology>
    </subcellularLocation>
</comment>
<dbReference type="Gene3D" id="1.20.1730.10">
    <property type="entry name" value="Sodium/glucose cotransporter"/>
    <property type="match status" value="1"/>
</dbReference>
<comment type="caution">
    <text evidence="18">The sequence shown here is derived from an EMBL/GenBank/DDBJ whole genome shotgun (WGS) entry which is preliminary data.</text>
</comment>
<feature type="transmembrane region" description="Helical" evidence="15">
    <location>
        <begin position="399"/>
        <end position="423"/>
    </location>
</feature>
<dbReference type="PROSITE" id="PS50109">
    <property type="entry name" value="HIS_KIN"/>
    <property type="match status" value="1"/>
</dbReference>
<evidence type="ECO:0000256" key="7">
    <source>
        <dbReference type="ARBA" id="ARBA00022692"/>
    </source>
</evidence>
<dbReference type="Pfam" id="PF00512">
    <property type="entry name" value="HisKA"/>
    <property type="match status" value="1"/>
</dbReference>
<feature type="transmembrane region" description="Helical" evidence="15">
    <location>
        <begin position="12"/>
        <end position="30"/>
    </location>
</feature>
<feature type="transmembrane region" description="Helical" evidence="15">
    <location>
        <begin position="74"/>
        <end position="93"/>
    </location>
</feature>
<dbReference type="Gene3D" id="1.10.287.130">
    <property type="match status" value="1"/>
</dbReference>
<dbReference type="PROSITE" id="PS50112">
    <property type="entry name" value="PAS"/>
    <property type="match status" value="1"/>
</dbReference>
<dbReference type="InterPro" id="IPR005467">
    <property type="entry name" value="His_kinase_dom"/>
</dbReference>
<dbReference type="CDD" id="cd00082">
    <property type="entry name" value="HisKA"/>
    <property type="match status" value="1"/>
</dbReference>
<dbReference type="InterPro" id="IPR003594">
    <property type="entry name" value="HATPase_dom"/>
</dbReference>
<dbReference type="PRINTS" id="PR00344">
    <property type="entry name" value="BCTRLSENSOR"/>
</dbReference>
<feature type="transmembrane region" description="Helical" evidence="15">
    <location>
        <begin position="474"/>
        <end position="494"/>
    </location>
</feature>
<gene>
    <name evidence="18" type="primary">cbrA</name>
    <name evidence="18" type="ORF">HHA01_20700</name>
</gene>
<dbReference type="Proteomes" id="UP000319812">
    <property type="component" value="Unassembled WGS sequence"/>
</dbReference>
<dbReference type="InterPro" id="IPR004358">
    <property type="entry name" value="Sig_transdc_His_kin-like_C"/>
</dbReference>
<evidence type="ECO:0000256" key="6">
    <source>
        <dbReference type="ARBA" id="ARBA00022679"/>
    </source>
</evidence>
<evidence type="ECO:0000256" key="1">
    <source>
        <dbReference type="ARBA" id="ARBA00000085"/>
    </source>
</evidence>
<feature type="transmembrane region" description="Helical" evidence="15">
    <location>
        <begin position="326"/>
        <end position="352"/>
    </location>
</feature>
<dbReference type="InterPro" id="IPR036890">
    <property type="entry name" value="HATPase_C_sf"/>
</dbReference>
<feature type="transmembrane region" description="Helical" evidence="15">
    <location>
        <begin position="277"/>
        <end position="297"/>
    </location>
</feature>
<evidence type="ECO:0000256" key="5">
    <source>
        <dbReference type="ARBA" id="ARBA00022553"/>
    </source>
</evidence>
<dbReference type="InterPro" id="IPR000014">
    <property type="entry name" value="PAS"/>
</dbReference>
<feature type="transmembrane region" description="Helical" evidence="15">
    <location>
        <begin position="373"/>
        <end position="393"/>
    </location>
</feature>
<dbReference type="SUPFAM" id="SSF55785">
    <property type="entry name" value="PYP-like sensor domain (PAS domain)"/>
    <property type="match status" value="1"/>
</dbReference>
<feature type="transmembrane region" description="Helical" evidence="15">
    <location>
        <begin position="435"/>
        <end position="454"/>
    </location>
</feature>
<dbReference type="InterPro" id="IPR003661">
    <property type="entry name" value="HisK_dim/P_dom"/>
</dbReference>
<sequence length="989" mass="106885">MTAMSLNLPGLLMLGIGYLSLLFLSATAVDRGWLPRRLVRHPAVYILALGVYASAWAVYGSLEFASRYGFGYLAYYLGVAGAFLLAPVLLVPIQRMTRTHQLASLADLFAFRFRSRWVGTLMTVVSLLAVLPLLALQIQTMGQAIHRLSGSASPALLALGFSLLIALFAMLFGARHTHQHARHDGLLAAIALESLVKLAAMLALGGVALFGVFNGPADLQSWLDGAGHVSQTRIAQLDPGQWRTLLLLFFAAAFLMPHMFHIAFAETLDRRTLLQSSWALPLFLLLMALPIPLILWASQRLGVDEVGAGAAYLAFGLSTSWWVDGLAFIAGLAAASGTMIIISLALSGMMLNHMVLVAHPPIAQPDLYRWLRWLRRGLIAAVILAGWLFYRLVGVHHDLSALGLASFVGVAQCLPGMLALLYWPGANRKGMVSGLSVGVVIWLAGLWVPLLTPYPGLVLLPPGLDVLAGEPDWYSVTLVALAANILTFILVSLATQTSTGERAAAEACSVDAVVRPMRLPLAAANGAEFKQQLAGVLGADVAGREVERALTALEMSPLDARPYALRRLRDRIQANLSGLMGPSVAQDIVDRCLPYQHDGPVASEDIHFVENRLEAYRSRLTGLARELDSLRRYHRRTLTRLPIGLCAFGEDGELLMWNDALAELSGIAGEAVLGAHRETLPAPWNTLLGQILAAPQERLYKQPVSLAHGERFLTLHRAGLQGEQGEDGGHVILVEDHSEMKWLEDELIHAARLASIGQLATGVAHEIGNPITGISSLAQNLRYDTEDPALRETADQIQGLTDRVSQIVGSLVGFAHGGRHVTGAGFTATRMQEVTEEALHLIRLARSGDDIHYINRCAADQVVMGDAQRLQQVMLNLLGNARDASEAGAQVIIEAVPQAAYLHLSITDEGRGIDPEVRDHLFEPFTTTKPAGEGTGLGLPLVYSIIAEHDGHIDIESPPAGHAGGTRIHLWLPLYREGDEGPHEPDSDR</sequence>
<protein>
    <recommendedName>
        <fullName evidence="4">histidine kinase</fullName>
        <ecNumber evidence="4">2.7.13.3</ecNumber>
    </recommendedName>
</protein>
<dbReference type="AlphaFoldDB" id="A0A4Y4F1C9"/>
<evidence type="ECO:0000256" key="14">
    <source>
        <dbReference type="SAM" id="Coils"/>
    </source>
</evidence>
<keyword evidence="14" id="KW-0175">Coiled coil</keyword>
<keyword evidence="10" id="KW-0067">ATP-binding</keyword>
<dbReference type="Gene3D" id="3.30.565.10">
    <property type="entry name" value="Histidine kinase-like ATPase, C-terminal domain"/>
    <property type="match status" value="1"/>
</dbReference>
<accession>A0A4Y4F1C9</accession>
<dbReference type="SMART" id="SM00388">
    <property type="entry name" value="HisKA"/>
    <property type="match status" value="1"/>
</dbReference>
<comment type="similarity">
    <text evidence="3">Belongs to the sodium:solute symporter (SSF) (TC 2.A.21) family.</text>
</comment>
<evidence type="ECO:0000256" key="2">
    <source>
        <dbReference type="ARBA" id="ARBA00004141"/>
    </source>
</evidence>
<name>A0A4Y4F1C9_9GAMM</name>
<evidence type="ECO:0000256" key="15">
    <source>
        <dbReference type="SAM" id="Phobius"/>
    </source>
</evidence>
<dbReference type="InterPro" id="IPR001734">
    <property type="entry name" value="Na/solute_symporter"/>
</dbReference>
<dbReference type="SUPFAM" id="SSF55874">
    <property type="entry name" value="ATPase domain of HSP90 chaperone/DNA topoisomerase II/histidine kinase"/>
    <property type="match status" value="1"/>
</dbReference>
<evidence type="ECO:0000259" key="17">
    <source>
        <dbReference type="PROSITE" id="PS50112"/>
    </source>
</evidence>
<keyword evidence="11 15" id="KW-1133">Transmembrane helix</keyword>
<dbReference type="InterPro" id="IPR035965">
    <property type="entry name" value="PAS-like_dom_sf"/>
</dbReference>
<dbReference type="GO" id="GO:0016020">
    <property type="term" value="C:membrane"/>
    <property type="evidence" value="ECO:0007669"/>
    <property type="project" value="UniProtKB-SubCell"/>
</dbReference>
<dbReference type="PROSITE" id="PS50283">
    <property type="entry name" value="NA_SOLUT_SYMP_3"/>
    <property type="match status" value="1"/>
</dbReference>
<evidence type="ECO:0000256" key="8">
    <source>
        <dbReference type="ARBA" id="ARBA00022741"/>
    </source>
</evidence>
<evidence type="ECO:0000256" key="13">
    <source>
        <dbReference type="ARBA" id="ARBA00023136"/>
    </source>
</evidence>
<dbReference type="SMART" id="SM00387">
    <property type="entry name" value="HATPase_c"/>
    <property type="match status" value="1"/>
</dbReference>
<proteinExistence type="inferred from homology"/>